<feature type="chain" id="PRO_5011982821" evidence="1">
    <location>
        <begin position="21"/>
        <end position="197"/>
    </location>
</feature>
<sequence>MKLSLPWLWLLSSFLWSACSWSCQSWEESRKGFWEALEARRPWRPQAPLDFLDFNCPPAAVTVLAFQLLADLEAGDGLSQDRLLQLEELLRHAFAFESLESLAAMLCSGFPVFGVLDWLAEILSDSVDGGLADCPGVRFERYGWSNQFFLGTAAAAFLAPSEVSRLYVSGVHQESSINVSGSELTEFLLGASHSFMR</sequence>
<feature type="signal peptide" evidence="1">
    <location>
        <begin position="1"/>
        <end position="20"/>
    </location>
</feature>
<protein>
    <submittedName>
        <fullName evidence="2">Uncharacterized protein</fullName>
    </submittedName>
</protein>
<accession>A0A1Q9CWE3</accession>
<keyword evidence="1" id="KW-0732">Signal</keyword>
<dbReference type="PROSITE" id="PS51257">
    <property type="entry name" value="PROKAR_LIPOPROTEIN"/>
    <property type="match status" value="1"/>
</dbReference>
<reference evidence="2 3" key="1">
    <citation type="submission" date="2016-02" db="EMBL/GenBank/DDBJ databases">
        <title>Genome analysis of coral dinoflagellate symbionts highlights evolutionary adaptations to a symbiotic lifestyle.</title>
        <authorList>
            <person name="Aranda M."/>
            <person name="Li Y."/>
            <person name="Liew Y.J."/>
            <person name="Baumgarten S."/>
            <person name="Simakov O."/>
            <person name="Wilson M."/>
            <person name="Piel J."/>
            <person name="Ashoor H."/>
            <person name="Bougouffa S."/>
            <person name="Bajic V.B."/>
            <person name="Ryu T."/>
            <person name="Ravasi T."/>
            <person name="Bayer T."/>
            <person name="Micklem G."/>
            <person name="Kim H."/>
            <person name="Bhak J."/>
            <person name="Lajeunesse T.C."/>
            <person name="Voolstra C.R."/>
        </authorList>
    </citation>
    <scope>NUCLEOTIDE SEQUENCE [LARGE SCALE GENOMIC DNA]</scope>
    <source>
        <strain evidence="2 3">CCMP2467</strain>
    </source>
</reference>
<name>A0A1Q9CWE3_SYMMI</name>
<dbReference type="AlphaFoldDB" id="A0A1Q9CWE3"/>
<evidence type="ECO:0000313" key="3">
    <source>
        <dbReference type="Proteomes" id="UP000186817"/>
    </source>
</evidence>
<comment type="caution">
    <text evidence="2">The sequence shown here is derived from an EMBL/GenBank/DDBJ whole genome shotgun (WGS) entry which is preliminary data.</text>
</comment>
<evidence type="ECO:0000256" key="1">
    <source>
        <dbReference type="SAM" id="SignalP"/>
    </source>
</evidence>
<dbReference type="Proteomes" id="UP000186817">
    <property type="component" value="Unassembled WGS sequence"/>
</dbReference>
<proteinExistence type="predicted"/>
<evidence type="ECO:0000313" key="2">
    <source>
        <dbReference type="EMBL" id="OLP87252.1"/>
    </source>
</evidence>
<dbReference type="OrthoDB" id="10636526at2759"/>
<organism evidence="2 3">
    <name type="scientific">Symbiodinium microadriaticum</name>
    <name type="common">Dinoflagellate</name>
    <name type="synonym">Zooxanthella microadriatica</name>
    <dbReference type="NCBI Taxonomy" id="2951"/>
    <lineage>
        <taxon>Eukaryota</taxon>
        <taxon>Sar</taxon>
        <taxon>Alveolata</taxon>
        <taxon>Dinophyceae</taxon>
        <taxon>Suessiales</taxon>
        <taxon>Symbiodiniaceae</taxon>
        <taxon>Symbiodinium</taxon>
    </lineage>
</organism>
<dbReference type="EMBL" id="LSRX01000871">
    <property type="protein sequence ID" value="OLP87252.1"/>
    <property type="molecule type" value="Genomic_DNA"/>
</dbReference>
<gene>
    <name evidence="2" type="ORF">AK812_SmicGene31536</name>
</gene>
<keyword evidence="3" id="KW-1185">Reference proteome</keyword>